<accession>A0A3N4KZT3</accession>
<dbReference type="OrthoDB" id="2532734at2759"/>
<dbReference type="Proteomes" id="UP000277580">
    <property type="component" value="Unassembled WGS sequence"/>
</dbReference>
<feature type="compositionally biased region" description="Basic and acidic residues" evidence="1">
    <location>
        <begin position="43"/>
        <end position="52"/>
    </location>
</feature>
<keyword evidence="3" id="KW-1185">Reference proteome</keyword>
<evidence type="ECO:0000313" key="2">
    <source>
        <dbReference type="EMBL" id="RPB14782.1"/>
    </source>
</evidence>
<evidence type="ECO:0000313" key="3">
    <source>
        <dbReference type="Proteomes" id="UP000277580"/>
    </source>
</evidence>
<dbReference type="AlphaFoldDB" id="A0A3N4KZT3"/>
<protein>
    <submittedName>
        <fullName evidence="2">Uncharacterized protein</fullName>
    </submittedName>
</protein>
<feature type="compositionally biased region" description="Polar residues" evidence="1">
    <location>
        <begin position="15"/>
        <end position="25"/>
    </location>
</feature>
<gene>
    <name evidence="2" type="ORF">P167DRAFT_43851</name>
</gene>
<reference evidence="2 3" key="1">
    <citation type="journal article" date="2018" name="Nat. Ecol. Evol.">
        <title>Pezizomycetes genomes reveal the molecular basis of ectomycorrhizal truffle lifestyle.</title>
        <authorList>
            <person name="Murat C."/>
            <person name="Payen T."/>
            <person name="Noel B."/>
            <person name="Kuo A."/>
            <person name="Morin E."/>
            <person name="Chen J."/>
            <person name="Kohler A."/>
            <person name="Krizsan K."/>
            <person name="Balestrini R."/>
            <person name="Da Silva C."/>
            <person name="Montanini B."/>
            <person name="Hainaut M."/>
            <person name="Levati E."/>
            <person name="Barry K.W."/>
            <person name="Belfiori B."/>
            <person name="Cichocki N."/>
            <person name="Clum A."/>
            <person name="Dockter R.B."/>
            <person name="Fauchery L."/>
            <person name="Guy J."/>
            <person name="Iotti M."/>
            <person name="Le Tacon F."/>
            <person name="Lindquist E.A."/>
            <person name="Lipzen A."/>
            <person name="Malagnac F."/>
            <person name="Mello A."/>
            <person name="Molinier V."/>
            <person name="Miyauchi S."/>
            <person name="Poulain J."/>
            <person name="Riccioni C."/>
            <person name="Rubini A."/>
            <person name="Sitrit Y."/>
            <person name="Splivallo R."/>
            <person name="Traeger S."/>
            <person name="Wang M."/>
            <person name="Zifcakova L."/>
            <person name="Wipf D."/>
            <person name="Zambonelli A."/>
            <person name="Paolocci F."/>
            <person name="Nowrousian M."/>
            <person name="Ottonello S."/>
            <person name="Baldrian P."/>
            <person name="Spatafora J.W."/>
            <person name="Henrissat B."/>
            <person name="Nagy L.G."/>
            <person name="Aury J.M."/>
            <person name="Wincker P."/>
            <person name="Grigoriev I.V."/>
            <person name="Bonfante P."/>
            <person name="Martin F.M."/>
        </authorList>
    </citation>
    <scope>NUCLEOTIDE SEQUENCE [LARGE SCALE GENOMIC DNA]</scope>
    <source>
        <strain evidence="2 3">CCBAS932</strain>
    </source>
</reference>
<dbReference type="EMBL" id="ML119116">
    <property type="protein sequence ID" value="RPB14782.1"/>
    <property type="molecule type" value="Genomic_DNA"/>
</dbReference>
<sequence length="85" mass="9141">MPLIVPGINSKDGDSSSNNMSTNPVIPNEEQIKAGVFDKKGDSAKACAEHHNATPGPVIPDDTSVFENKLSREEQHAKAKELNKD</sequence>
<dbReference type="InParanoid" id="A0A3N4KZT3"/>
<organism evidence="2 3">
    <name type="scientific">Morchella conica CCBAS932</name>
    <dbReference type="NCBI Taxonomy" id="1392247"/>
    <lineage>
        <taxon>Eukaryota</taxon>
        <taxon>Fungi</taxon>
        <taxon>Dikarya</taxon>
        <taxon>Ascomycota</taxon>
        <taxon>Pezizomycotina</taxon>
        <taxon>Pezizomycetes</taxon>
        <taxon>Pezizales</taxon>
        <taxon>Morchellaceae</taxon>
        <taxon>Morchella</taxon>
    </lineage>
</organism>
<feature type="region of interest" description="Disordered" evidence="1">
    <location>
        <begin position="1"/>
        <end position="30"/>
    </location>
</feature>
<feature type="region of interest" description="Disordered" evidence="1">
    <location>
        <begin position="43"/>
        <end position="63"/>
    </location>
</feature>
<evidence type="ECO:0000256" key="1">
    <source>
        <dbReference type="SAM" id="MobiDB-lite"/>
    </source>
</evidence>
<name>A0A3N4KZT3_9PEZI</name>
<proteinExistence type="predicted"/>